<evidence type="ECO:0000256" key="6">
    <source>
        <dbReference type="ARBA" id="ARBA00023284"/>
    </source>
</evidence>
<organism evidence="9 10">
    <name type="scientific">Desulfomicrobium apsheronum</name>
    <dbReference type="NCBI Taxonomy" id="52560"/>
    <lineage>
        <taxon>Bacteria</taxon>
        <taxon>Pseudomonadati</taxon>
        <taxon>Thermodesulfobacteriota</taxon>
        <taxon>Desulfovibrionia</taxon>
        <taxon>Desulfovibrionales</taxon>
        <taxon>Desulfomicrobiaceae</taxon>
        <taxon>Desulfomicrobium</taxon>
    </lineage>
</organism>
<dbReference type="Proteomes" id="UP000198635">
    <property type="component" value="Unassembled WGS sequence"/>
</dbReference>
<dbReference type="Gene3D" id="3.40.30.10">
    <property type="entry name" value="Glutaredoxin"/>
    <property type="match status" value="1"/>
</dbReference>
<keyword evidence="3" id="KW-0479">Metal-binding</keyword>
<evidence type="ECO:0000256" key="7">
    <source>
        <dbReference type="NCBIfam" id="TIGR01068"/>
    </source>
</evidence>
<gene>
    <name evidence="9" type="ORF">SAMN04488082_11742</name>
</gene>
<dbReference type="PRINTS" id="PR00421">
    <property type="entry name" value="THIOREDOXIN"/>
</dbReference>
<dbReference type="EMBL" id="FORX01000017">
    <property type="protein sequence ID" value="SFK21898.1"/>
    <property type="molecule type" value="Genomic_DNA"/>
</dbReference>
<name>A0A1I3XQV0_9BACT</name>
<evidence type="ECO:0000256" key="1">
    <source>
        <dbReference type="ARBA" id="ARBA00008987"/>
    </source>
</evidence>
<dbReference type="AlphaFoldDB" id="A0A1I3XQV0"/>
<protein>
    <recommendedName>
        <fullName evidence="7">Thioredoxin</fullName>
    </recommendedName>
</protein>
<dbReference type="NCBIfam" id="TIGR01068">
    <property type="entry name" value="thioredoxin"/>
    <property type="match status" value="1"/>
</dbReference>
<keyword evidence="2" id="KW-0813">Transport</keyword>
<evidence type="ECO:0000313" key="10">
    <source>
        <dbReference type="Proteomes" id="UP000198635"/>
    </source>
</evidence>
<dbReference type="Gene3D" id="2.30.30.380">
    <property type="entry name" value="Zn-finger domain of Sec23/24"/>
    <property type="match status" value="1"/>
</dbReference>
<proteinExistence type="inferred from homology"/>
<dbReference type="PANTHER" id="PTHR45663:SF11">
    <property type="entry name" value="GEO12009P1"/>
    <property type="match status" value="1"/>
</dbReference>
<keyword evidence="6" id="KW-0676">Redox-active center</keyword>
<dbReference type="InterPro" id="IPR005746">
    <property type="entry name" value="Thioredoxin"/>
</dbReference>
<keyword evidence="4" id="KW-0249">Electron transport</keyword>
<sequence>MEKIHAVCPSCQTVNAVLTERIRQNPVCAKCATSLLPAHPVELTDQTFERFITRSTLPVLVDFWAPWCGPCKMMAPAFSQAAAALQGQVILAKMDTEAQRAVPARFSIQSVPSLVLFRQGRETARQAGAMPAAQIQAWVRQQL</sequence>
<dbReference type="SUPFAM" id="SSF52833">
    <property type="entry name" value="Thioredoxin-like"/>
    <property type="match status" value="1"/>
</dbReference>
<dbReference type="PROSITE" id="PS51352">
    <property type="entry name" value="THIOREDOXIN_2"/>
    <property type="match status" value="1"/>
</dbReference>
<evidence type="ECO:0000256" key="5">
    <source>
        <dbReference type="ARBA" id="ARBA00023157"/>
    </source>
</evidence>
<feature type="domain" description="Thioredoxin" evidence="8">
    <location>
        <begin position="32"/>
        <end position="143"/>
    </location>
</feature>
<keyword evidence="5" id="KW-1015">Disulfide bond</keyword>
<dbReference type="PROSITE" id="PS00194">
    <property type="entry name" value="THIOREDOXIN_1"/>
    <property type="match status" value="1"/>
</dbReference>
<dbReference type="GO" id="GO:0005829">
    <property type="term" value="C:cytosol"/>
    <property type="evidence" value="ECO:0007669"/>
    <property type="project" value="TreeGrafter"/>
</dbReference>
<dbReference type="InterPro" id="IPR049299">
    <property type="entry name" value="Thio2_N"/>
</dbReference>
<dbReference type="Pfam" id="PF21352">
    <property type="entry name" value="Zn_ribbon_Thio2"/>
    <property type="match status" value="1"/>
</dbReference>
<dbReference type="OrthoDB" id="9790390at2"/>
<comment type="similarity">
    <text evidence="1">Belongs to the thioredoxin family.</text>
</comment>
<dbReference type="CDD" id="cd02947">
    <property type="entry name" value="TRX_family"/>
    <property type="match status" value="1"/>
</dbReference>
<evidence type="ECO:0000256" key="2">
    <source>
        <dbReference type="ARBA" id="ARBA00022448"/>
    </source>
</evidence>
<reference evidence="10" key="1">
    <citation type="submission" date="2016-10" db="EMBL/GenBank/DDBJ databases">
        <authorList>
            <person name="Varghese N."/>
            <person name="Submissions S."/>
        </authorList>
    </citation>
    <scope>NUCLEOTIDE SEQUENCE [LARGE SCALE GENOMIC DNA]</scope>
    <source>
        <strain evidence="10">DSM 5918</strain>
    </source>
</reference>
<evidence type="ECO:0000256" key="4">
    <source>
        <dbReference type="ARBA" id="ARBA00022982"/>
    </source>
</evidence>
<accession>A0A1I3XQV0</accession>
<evidence type="ECO:0000259" key="8">
    <source>
        <dbReference type="PROSITE" id="PS51352"/>
    </source>
</evidence>
<dbReference type="STRING" id="52560.SAMN04488082_11742"/>
<dbReference type="InterPro" id="IPR013766">
    <property type="entry name" value="Thioredoxin_domain"/>
</dbReference>
<dbReference type="GO" id="GO:0046872">
    <property type="term" value="F:metal ion binding"/>
    <property type="evidence" value="ECO:0007669"/>
    <property type="project" value="UniProtKB-KW"/>
</dbReference>
<evidence type="ECO:0000256" key="3">
    <source>
        <dbReference type="ARBA" id="ARBA00022723"/>
    </source>
</evidence>
<dbReference type="PANTHER" id="PTHR45663">
    <property type="entry name" value="GEO12009P1"/>
    <property type="match status" value="1"/>
</dbReference>
<dbReference type="FunFam" id="3.40.30.10:FF:000001">
    <property type="entry name" value="Thioredoxin"/>
    <property type="match status" value="1"/>
</dbReference>
<dbReference type="InterPro" id="IPR017937">
    <property type="entry name" value="Thioredoxin_CS"/>
</dbReference>
<keyword evidence="10" id="KW-1185">Reference proteome</keyword>
<dbReference type="RefSeq" id="WP_092377328.1">
    <property type="nucleotide sequence ID" value="NZ_FORX01000017.1"/>
</dbReference>
<dbReference type="GO" id="GO:0045454">
    <property type="term" value="P:cell redox homeostasis"/>
    <property type="evidence" value="ECO:0007669"/>
    <property type="project" value="TreeGrafter"/>
</dbReference>
<dbReference type="InterPro" id="IPR036249">
    <property type="entry name" value="Thioredoxin-like_sf"/>
</dbReference>
<dbReference type="NCBIfam" id="NF008229">
    <property type="entry name" value="PRK10996.1"/>
    <property type="match status" value="1"/>
</dbReference>
<dbReference type="GO" id="GO:0015035">
    <property type="term" value="F:protein-disulfide reductase activity"/>
    <property type="evidence" value="ECO:0007669"/>
    <property type="project" value="UniProtKB-UniRule"/>
</dbReference>
<evidence type="ECO:0000313" key="9">
    <source>
        <dbReference type="EMBL" id="SFK21898.1"/>
    </source>
</evidence>
<dbReference type="Pfam" id="PF00085">
    <property type="entry name" value="Thioredoxin"/>
    <property type="match status" value="1"/>
</dbReference>